<keyword evidence="1" id="KW-0547">Nucleotide-binding</keyword>
<evidence type="ECO:0000256" key="2">
    <source>
        <dbReference type="ARBA" id="ARBA00023134"/>
    </source>
</evidence>
<dbReference type="PRINTS" id="PR00449">
    <property type="entry name" value="RASTRNSFRMNG"/>
</dbReference>
<dbReference type="Proteomes" id="UP001432322">
    <property type="component" value="Unassembled WGS sequence"/>
</dbReference>
<reference evidence="3" key="1">
    <citation type="submission" date="2023-10" db="EMBL/GenBank/DDBJ databases">
        <title>Genome assembly of Pristionchus species.</title>
        <authorList>
            <person name="Yoshida K."/>
            <person name="Sommer R.J."/>
        </authorList>
    </citation>
    <scope>NUCLEOTIDE SEQUENCE</scope>
    <source>
        <strain evidence="3">RS5133</strain>
    </source>
</reference>
<keyword evidence="4" id="KW-1185">Reference proteome</keyword>
<protein>
    <recommendedName>
        <fullName evidence="5">ADP ribosylation factor</fullName>
    </recommendedName>
</protein>
<dbReference type="AlphaFoldDB" id="A0AAV5WMU8"/>
<feature type="non-terminal residue" evidence="3">
    <location>
        <position position="1"/>
    </location>
</feature>
<comment type="caution">
    <text evidence="3">The sequence shown here is derived from an EMBL/GenBank/DDBJ whole genome shotgun (WGS) entry which is preliminary data.</text>
</comment>
<keyword evidence="2" id="KW-0342">GTP-binding</keyword>
<dbReference type="FunFam" id="3.40.50.300:FF:000808">
    <property type="entry name" value="Small GTP-binding protein, putative"/>
    <property type="match status" value="1"/>
</dbReference>
<dbReference type="GO" id="GO:0005525">
    <property type="term" value="F:GTP binding"/>
    <property type="evidence" value="ECO:0007669"/>
    <property type="project" value="UniProtKB-KW"/>
</dbReference>
<dbReference type="NCBIfam" id="TIGR00231">
    <property type="entry name" value="small_GTP"/>
    <property type="match status" value="1"/>
</dbReference>
<evidence type="ECO:0000313" key="4">
    <source>
        <dbReference type="Proteomes" id="UP001432322"/>
    </source>
</evidence>
<dbReference type="InterPro" id="IPR005225">
    <property type="entry name" value="Small_GTP-bd"/>
</dbReference>
<proteinExistence type="predicted"/>
<gene>
    <name evidence="3" type="ORF">PFISCL1PPCAC_24242</name>
</gene>
<dbReference type="PANTHER" id="PTHR47977">
    <property type="entry name" value="RAS-RELATED PROTEIN RAB"/>
    <property type="match status" value="1"/>
</dbReference>
<dbReference type="PROSITE" id="PS51419">
    <property type="entry name" value="RAB"/>
    <property type="match status" value="1"/>
</dbReference>
<dbReference type="EMBL" id="BTSY01000006">
    <property type="protein sequence ID" value="GMT32945.1"/>
    <property type="molecule type" value="Genomic_DNA"/>
</dbReference>
<dbReference type="InterPro" id="IPR001806">
    <property type="entry name" value="Small_GTPase"/>
</dbReference>
<evidence type="ECO:0000256" key="1">
    <source>
        <dbReference type="ARBA" id="ARBA00022741"/>
    </source>
</evidence>
<dbReference type="Gene3D" id="3.40.50.300">
    <property type="entry name" value="P-loop containing nucleotide triphosphate hydrolases"/>
    <property type="match status" value="1"/>
</dbReference>
<dbReference type="Pfam" id="PF00071">
    <property type="entry name" value="Ras"/>
    <property type="match status" value="1"/>
</dbReference>
<dbReference type="SMART" id="SM00175">
    <property type="entry name" value="RAB"/>
    <property type="match status" value="1"/>
</dbReference>
<evidence type="ECO:0000313" key="3">
    <source>
        <dbReference type="EMBL" id="GMT32945.1"/>
    </source>
</evidence>
<dbReference type="PROSITE" id="PS51420">
    <property type="entry name" value="RHO"/>
    <property type="match status" value="1"/>
</dbReference>
<dbReference type="InterPro" id="IPR027417">
    <property type="entry name" value="P-loop_NTPase"/>
</dbReference>
<dbReference type="PROSITE" id="PS51421">
    <property type="entry name" value="RAS"/>
    <property type="match status" value="1"/>
</dbReference>
<accession>A0AAV5WMU8</accession>
<dbReference type="InterPro" id="IPR050227">
    <property type="entry name" value="Rab"/>
</dbReference>
<dbReference type="SUPFAM" id="SSF52540">
    <property type="entry name" value="P-loop containing nucleoside triphosphate hydrolases"/>
    <property type="match status" value="1"/>
</dbReference>
<organism evidence="3 4">
    <name type="scientific">Pristionchus fissidentatus</name>
    <dbReference type="NCBI Taxonomy" id="1538716"/>
    <lineage>
        <taxon>Eukaryota</taxon>
        <taxon>Metazoa</taxon>
        <taxon>Ecdysozoa</taxon>
        <taxon>Nematoda</taxon>
        <taxon>Chromadorea</taxon>
        <taxon>Rhabditida</taxon>
        <taxon>Rhabditina</taxon>
        <taxon>Diplogasteromorpha</taxon>
        <taxon>Diplogasteroidea</taxon>
        <taxon>Neodiplogasteridae</taxon>
        <taxon>Pristionchus</taxon>
    </lineage>
</organism>
<dbReference type="GO" id="GO:0003924">
    <property type="term" value="F:GTPase activity"/>
    <property type="evidence" value="ECO:0007669"/>
    <property type="project" value="InterPro"/>
</dbReference>
<dbReference type="SMART" id="SM00173">
    <property type="entry name" value="RAS"/>
    <property type="match status" value="1"/>
</dbReference>
<sequence>RNCPLPPFQSVCEMYARSSTVSLPSRAGTPKQSNQVVLLGDVSVGKSALLHRFVYKDFIEHYNTTIGTSFKSMRVTPRDSGALNDVLLEIWDTAGQERFHSIIPMYYRRAQAAVIVYDTTVPSTFDMAKMWMRELKEKSDIDARMIAVVGNKIDLDSGLISHEEGREYAESEGAMFFETSALSGQNVDQLFFKIAQKLATRESIPSPRIELLDNPRNELSKCCDGVI</sequence>
<evidence type="ECO:0008006" key="5">
    <source>
        <dbReference type="Google" id="ProtNLM"/>
    </source>
</evidence>
<dbReference type="SMART" id="SM00176">
    <property type="entry name" value="RAN"/>
    <property type="match status" value="1"/>
</dbReference>
<name>A0AAV5WMU8_9BILA</name>
<dbReference type="SMART" id="SM00174">
    <property type="entry name" value="RHO"/>
    <property type="match status" value="1"/>
</dbReference>